<comment type="function">
    <text evidence="6">Involved in nucleolar processing of pre-18S ribosomal RNA. Has a role in the nuclear export of 40S pre-ribosomal subunit to the cytoplasm.</text>
</comment>
<dbReference type="PANTHER" id="PTHR23183:SF0">
    <property type="entry name" value="NUCLEOLAR PROTEIN 14"/>
    <property type="match status" value="1"/>
</dbReference>
<feature type="compositionally biased region" description="Basic and acidic residues" evidence="7">
    <location>
        <begin position="28"/>
        <end position="40"/>
    </location>
</feature>
<evidence type="ECO:0000256" key="5">
    <source>
        <dbReference type="ARBA" id="ARBA00023242"/>
    </source>
</evidence>
<dbReference type="GO" id="GO:0032040">
    <property type="term" value="C:small-subunit processome"/>
    <property type="evidence" value="ECO:0007669"/>
    <property type="project" value="InterPro"/>
</dbReference>
<name>A0AAV5RKY8_STABA</name>
<gene>
    <name evidence="8" type="ORF">DASB73_031730</name>
</gene>
<feature type="compositionally biased region" description="Basic and acidic residues" evidence="7">
    <location>
        <begin position="57"/>
        <end position="67"/>
    </location>
</feature>
<feature type="compositionally biased region" description="Basic and acidic residues" evidence="7">
    <location>
        <begin position="276"/>
        <end position="313"/>
    </location>
</feature>
<dbReference type="InterPro" id="IPR007276">
    <property type="entry name" value="Nop14"/>
</dbReference>
<reference evidence="8 9" key="1">
    <citation type="journal article" date="2023" name="Elife">
        <title>Identification of key yeast species and microbe-microbe interactions impacting larval growth of Drosophila in the wild.</title>
        <authorList>
            <person name="Mure A."/>
            <person name="Sugiura Y."/>
            <person name="Maeda R."/>
            <person name="Honda K."/>
            <person name="Sakurai N."/>
            <person name="Takahashi Y."/>
            <person name="Watada M."/>
            <person name="Katoh T."/>
            <person name="Gotoh A."/>
            <person name="Gotoh Y."/>
            <person name="Taniguchi I."/>
            <person name="Nakamura K."/>
            <person name="Hayashi T."/>
            <person name="Katayama T."/>
            <person name="Uemura T."/>
            <person name="Hattori Y."/>
        </authorList>
    </citation>
    <scope>NUCLEOTIDE SEQUENCE [LARGE SCALE GENOMIC DNA]</scope>
    <source>
        <strain evidence="8 9">SB-73</strain>
    </source>
</reference>
<feature type="compositionally biased region" description="Basic and acidic residues" evidence="7">
    <location>
        <begin position="10"/>
        <end position="21"/>
    </location>
</feature>
<evidence type="ECO:0000313" key="9">
    <source>
        <dbReference type="Proteomes" id="UP001362899"/>
    </source>
</evidence>
<dbReference type="PANTHER" id="PTHR23183">
    <property type="entry name" value="NOP14"/>
    <property type="match status" value="1"/>
</dbReference>
<dbReference type="EMBL" id="BTGC01000008">
    <property type="protein sequence ID" value="GMM52210.1"/>
    <property type="molecule type" value="Genomic_DNA"/>
</dbReference>
<evidence type="ECO:0000256" key="1">
    <source>
        <dbReference type="ARBA" id="ARBA00004604"/>
    </source>
</evidence>
<dbReference type="GO" id="GO:0030490">
    <property type="term" value="P:maturation of SSU-rRNA"/>
    <property type="evidence" value="ECO:0007669"/>
    <property type="project" value="TreeGrafter"/>
</dbReference>
<dbReference type="GO" id="GO:0030692">
    <property type="term" value="C:Noc4p-Nop14p complex"/>
    <property type="evidence" value="ECO:0007669"/>
    <property type="project" value="TreeGrafter"/>
</dbReference>
<evidence type="ECO:0000256" key="7">
    <source>
        <dbReference type="SAM" id="MobiDB-lite"/>
    </source>
</evidence>
<feature type="region of interest" description="Disordered" evidence="7">
    <location>
        <begin position="717"/>
        <end position="764"/>
    </location>
</feature>
<keyword evidence="5" id="KW-0539">Nucleus</keyword>
<evidence type="ECO:0000256" key="3">
    <source>
        <dbReference type="ARBA" id="ARBA00022517"/>
    </source>
</evidence>
<proteinExistence type="inferred from homology"/>
<feature type="region of interest" description="Disordered" evidence="7">
    <location>
        <begin position="252"/>
        <end position="350"/>
    </location>
</feature>
<feature type="region of interest" description="Disordered" evidence="7">
    <location>
        <begin position="676"/>
        <end position="705"/>
    </location>
</feature>
<comment type="subcellular location">
    <subcellularLocation>
        <location evidence="1">Nucleus</location>
        <location evidence="1">Nucleolus</location>
    </subcellularLocation>
</comment>
<comment type="caution">
    <text evidence="8">The sequence shown here is derived from an EMBL/GenBank/DDBJ whole genome shotgun (WGS) entry which is preliminary data.</text>
</comment>
<feature type="region of interest" description="Disordered" evidence="7">
    <location>
        <begin position="1"/>
        <end position="88"/>
    </location>
</feature>
<comment type="similarity">
    <text evidence="2">Belongs to the NOP14 family.</text>
</comment>
<organism evidence="8 9">
    <name type="scientific">Starmerella bacillaris</name>
    <name type="common">Yeast</name>
    <name type="synonym">Candida zemplinina</name>
    <dbReference type="NCBI Taxonomy" id="1247836"/>
    <lineage>
        <taxon>Eukaryota</taxon>
        <taxon>Fungi</taxon>
        <taxon>Dikarya</taxon>
        <taxon>Ascomycota</taxon>
        <taxon>Saccharomycotina</taxon>
        <taxon>Dipodascomycetes</taxon>
        <taxon>Dipodascales</taxon>
        <taxon>Trichomonascaceae</taxon>
        <taxon>Starmerella</taxon>
    </lineage>
</organism>
<keyword evidence="9" id="KW-1185">Reference proteome</keyword>
<evidence type="ECO:0000256" key="2">
    <source>
        <dbReference type="ARBA" id="ARBA00007466"/>
    </source>
</evidence>
<feature type="region of interest" description="Disordered" evidence="7">
    <location>
        <begin position="130"/>
        <end position="211"/>
    </location>
</feature>
<evidence type="ECO:0000256" key="4">
    <source>
        <dbReference type="ARBA" id="ARBA00022552"/>
    </source>
</evidence>
<evidence type="ECO:0000256" key="6">
    <source>
        <dbReference type="ARBA" id="ARBA00024695"/>
    </source>
</evidence>
<protein>
    <submittedName>
        <fullName evidence="8">SnoRNA-binding rRNA-processing protein</fullName>
    </submittedName>
</protein>
<evidence type="ECO:0000313" key="8">
    <source>
        <dbReference type="EMBL" id="GMM52210.1"/>
    </source>
</evidence>
<dbReference type="AlphaFoldDB" id="A0AAV5RKY8"/>
<feature type="compositionally biased region" description="Basic and acidic residues" evidence="7">
    <location>
        <begin position="724"/>
        <end position="739"/>
    </location>
</feature>
<dbReference type="Proteomes" id="UP001362899">
    <property type="component" value="Unassembled WGS sequence"/>
</dbReference>
<accession>A0AAV5RKY8</accession>
<sequence>MGKGSILKNLKSDLQKHDQLRNQKRKKIDAAQDRARKQADNRALSAIRQAFNPFDAKFNRNKSEIGRSAKGPAKAGAPTATRSHAEKERQQVYEAHQQLKNKVGRLVDRRIGRDDGISSEERMIRKYARERANRSKKNFSIEDEDEDDFNFEDENMLADDFKEDMREFQDDLEPSKSRSNRSESEMAFSGLSASSEAAPENERPKTKAEIMQEVIAKSKMYKQERQHQKAADEEIIDTLNADFDSLLSDLQSVEQQSKNKSRKADDYDKNVQQLAFERRADPQDRTKTAEEIEKEKLEKEKQERQAKLARMEGDDLGILEEDEVKDDAGLFGLRDESSDDEDAETEKKDSKVEDIFESGYAEVHIPLNLESLKRAASQTDDFKKFVKECISKATPGRGSGDIKKLHQFCQALTEYAVTTPARFSECSKILHDTMPTHETGLAVANHIRELINVAKLRSTWNTGELLLFSLVGTLFSTSDQWHVVVTSAMLTMCQRLSQAVDMDMHSITTNLFACDLLLAYQRFSKRYVPEIPMYLLRVLAAFDEEHSATIAEKYVRLSEKHVKNVALETDDDEYVFGKDLTPGSAVVLCAKLIQKSASLWRSLDSLPEIILPLISCLNHYVENDVQSDATKRIRSSIETVQRLVKFSSADRKFLQLQEFKPIGIVTRTPLYDEQYNPEAKGQGLDPYKREQQKLKAQLKKERKSTLREIRRDTEFEARQQLSQKRKDMDAYHEKLRRLEGQINGEEGAERNAYERQKKKRKRHY</sequence>
<feature type="compositionally biased region" description="Low complexity" evidence="7">
    <location>
        <begin position="69"/>
        <end position="81"/>
    </location>
</feature>
<keyword evidence="4" id="KW-0698">rRNA processing</keyword>
<feature type="compositionally biased region" description="Acidic residues" evidence="7">
    <location>
        <begin position="141"/>
        <end position="157"/>
    </location>
</feature>
<dbReference type="Pfam" id="PF04147">
    <property type="entry name" value="Nop14"/>
    <property type="match status" value="2"/>
</dbReference>
<feature type="compositionally biased region" description="Basic and acidic residues" evidence="7">
    <location>
        <begin position="200"/>
        <end position="210"/>
    </location>
</feature>
<feature type="compositionally biased region" description="Acidic residues" evidence="7">
    <location>
        <begin position="314"/>
        <end position="325"/>
    </location>
</feature>
<feature type="compositionally biased region" description="Basic and acidic residues" evidence="7">
    <location>
        <begin position="159"/>
        <end position="184"/>
    </location>
</feature>
<keyword evidence="3" id="KW-0690">Ribosome biogenesis</keyword>